<proteinExistence type="predicted"/>
<dbReference type="RefSeq" id="WP_150203469.1">
    <property type="nucleotide sequence ID" value="NZ_CP043939.1"/>
</dbReference>
<evidence type="ECO:0000256" key="3">
    <source>
        <dbReference type="ARBA" id="ARBA00022729"/>
    </source>
</evidence>
<dbReference type="AlphaFoldDB" id="A0A5P1WZT9"/>
<keyword evidence="6" id="KW-1133">Transmembrane helix</keyword>
<sequence length="102" mass="11167">MLNSLKNAESLVLTQDIIQLINQLNDAASQLSSEQNKNNSTVNGQQLSSENKEVDSTTTNDDKNKLPQTDESGDSLQTLGLLSLLMMIFGIAGKKRKKEDSK</sequence>
<name>A0A5P1WZT9_9LACO</name>
<reference evidence="8 9" key="1">
    <citation type="submission" date="2019-09" db="EMBL/GenBank/DDBJ databases">
        <title>Complete Genome Sequence of Lactobacillus nenjiangensis SH-Y15, isolated from sauerkraut.</title>
        <authorList>
            <person name="Yang H."/>
        </authorList>
    </citation>
    <scope>NUCLEOTIDE SEQUENCE [LARGE SCALE GENOMIC DNA]</scope>
    <source>
        <strain evidence="8 9">SH-Y15</strain>
    </source>
</reference>
<feature type="compositionally biased region" description="Polar residues" evidence="5">
    <location>
        <begin position="29"/>
        <end position="49"/>
    </location>
</feature>
<dbReference type="KEGG" id="lnn:F0161_02020"/>
<keyword evidence="1" id="KW-0134">Cell wall</keyword>
<keyword evidence="6" id="KW-0812">Transmembrane</keyword>
<keyword evidence="6" id="KW-0472">Membrane</keyword>
<keyword evidence="2" id="KW-0964">Secreted</keyword>
<dbReference type="EMBL" id="CP043939">
    <property type="protein sequence ID" value="QER66763.1"/>
    <property type="molecule type" value="Genomic_DNA"/>
</dbReference>
<evidence type="ECO:0000256" key="5">
    <source>
        <dbReference type="SAM" id="MobiDB-lite"/>
    </source>
</evidence>
<organism evidence="8 9">
    <name type="scientific">Paucilactobacillus nenjiangensis</name>
    <dbReference type="NCBI Taxonomy" id="1296540"/>
    <lineage>
        <taxon>Bacteria</taxon>
        <taxon>Bacillati</taxon>
        <taxon>Bacillota</taxon>
        <taxon>Bacilli</taxon>
        <taxon>Lactobacillales</taxon>
        <taxon>Lactobacillaceae</taxon>
        <taxon>Paucilactobacillus</taxon>
    </lineage>
</organism>
<feature type="compositionally biased region" description="Basic and acidic residues" evidence="5">
    <location>
        <begin position="50"/>
        <end position="65"/>
    </location>
</feature>
<evidence type="ECO:0000256" key="4">
    <source>
        <dbReference type="ARBA" id="ARBA00023088"/>
    </source>
</evidence>
<feature type="transmembrane region" description="Helical" evidence="6">
    <location>
        <begin position="75"/>
        <end position="93"/>
    </location>
</feature>
<dbReference type="Pfam" id="PF00746">
    <property type="entry name" value="Gram_pos_anchor"/>
    <property type="match status" value="1"/>
</dbReference>
<accession>A0A5P1WZT9</accession>
<evidence type="ECO:0000313" key="8">
    <source>
        <dbReference type="EMBL" id="QER66763.1"/>
    </source>
</evidence>
<dbReference type="InterPro" id="IPR019931">
    <property type="entry name" value="LPXTG_anchor"/>
</dbReference>
<evidence type="ECO:0000256" key="6">
    <source>
        <dbReference type="SAM" id="Phobius"/>
    </source>
</evidence>
<keyword evidence="3" id="KW-0732">Signal</keyword>
<evidence type="ECO:0000256" key="2">
    <source>
        <dbReference type="ARBA" id="ARBA00022525"/>
    </source>
</evidence>
<protein>
    <submittedName>
        <fullName evidence="8">LPXTG cell wall anchor domain-containing protein</fullName>
    </submittedName>
</protein>
<gene>
    <name evidence="8" type="ORF">F0161_02020</name>
</gene>
<dbReference type="NCBIfam" id="TIGR01167">
    <property type="entry name" value="LPXTG_anchor"/>
    <property type="match status" value="1"/>
</dbReference>
<feature type="domain" description="Gram-positive cocci surface proteins LPxTG" evidence="7">
    <location>
        <begin position="66"/>
        <end position="102"/>
    </location>
</feature>
<evidence type="ECO:0000313" key="9">
    <source>
        <dbReference type="Proteomes" id="UP000325295"/>
    </source>
</evidence>
<dbReference type="Proteomes" id="UP000325295">
    <property type="component" value="Chromosome"/>
</dbReference>
<keyword evidence="9" id="KW-1185">Reference proteome</keyword>
<dbReference type="PROSITE" id="PS50847">
    <property type="entry name" value="GRAM_POS_ANCHORING"/>
    <property type="match status" value="1"/>
</dbReference>
<keyword evidence="4" id="KW-0572">Peptidoglycan-anchor</keyword>
<evidence type="ECO:0000256" key="1">
    <source>
        <dbReference type="ARBA" id="ARBA00022512"/>
    </source>
</evidence>
<evidence type="ECO:0000259" key="7">
    <source>
        <dbReference type="PROSITE" id="PS50847"/>
    </source>
</evidence>
<feature type="region of interest" description="Disordered" evidence="5">
    <location>
        <begin position="29"/>
        <end position="74"/>
    </location>
</feature>